<sequence>DIGKAFDGNSTNKNRSKFVNGKILFLKANFLIHKNTLDMDTRLAMVIFSHSVNSFTGAMEEFGYFKQQET</sequence>
<accession>A0A9N9HYG6</accession>
<reference evidence="1" key="1">
    <citation type="submission" date="2021-06" db="EMBL/GenBank/DDBJ databases">
        <authorList>
            <person name="Kallberg Y."/>
            <person name="Tangrot J."/>
            <person name="Rosling A."/>
        </authorList>
    </citation>
    <scope>NUCLEOTIDE SEQUENCE</scope>
    <source>
        <strain evidence="1">IN212</strain>
    </source>
</reference>
<feature type="non-terminal residue" evidence="1">
    <location>
        <position position="70"/>
    </location>
</feature>
<gene>
    <name evidence="1" type="ORF">RFULGI_LOCUS10876</name>
</gene>
<proteinExistence type="predicted"/>
<feature type="non-terminal residue" evidence="1">
    <location>
        <position position="1"/>
    </location>
</feature>
<organism evidence="1 2">
    <name type="scientific">Racocetra fulgida</name>
    <dbReference type="NCBI Taxonomy" id="60492"/>
    <lineage>
        <taxon>Eukaryota</taxon>
        <taxon>Fungi</taxon>
        <taxon>Fungi incertae sedis</taxon>
        <taxon>Mucoromycota</taxon>
        <taxon>Glomeromycotina</taxon>
        <taxon>Glomeromycetes</taxon>
        <taxon>Diversisporales</taxon>
        <taxon>Gigasporaceae</taxon>
        <taxon>Racocetra</taxon>
    </lineage>
</organism>
<evidence type="ECO:0000313" key="2">
    <source>
        <dbReference type="Proteomes" id="UP000789396"/>
    </source>
</evidence>
<keyword evidence="2" id="KW-1185">Reference proteome</keyword>
<dbReference type="Proteomes" id="UP000789396">
    <property type="component" value="Unassembled WGS sequence"/>
</dbReference>
<dbReference type="AlphaFoldDB" id="A0A9N9HYG6"/>
<comment type="caution">
    <text evidence="1">The sequence shown here is derived from an EMBL/GenBank/DDBJ whole genome shotgun (WGS) entry which is preliminary data.</text>
</comment>
<protein>
    <submittedName>
        <fullName evidence="1">13631_t:CDS:1</fullName>
    </submittedName>
</protein>
<evidence type="ECO:0000313" key="1">
    <source>
        <dbReference type="EMBL" id="CAG8711499.1"/>
    </source>
</evidence>
<name>A0A9N9HYG6_9GLOM</name>
<dbReference type="EMBL" id="CAJVPZ010022412">
    <property type="protein sequence ID" value="CAG8711499.1"/>
    <property type="molecule type" value="Genomic_DNA"/>
</dbReference>